<name>A0A927J9X1_9ACTN</name>
<gene>
    <name evidence="3" type="ORF">HT102_02650</name>
</gene>
<accession>A0A927J9X1</accession>
<dbReference type="InterPro" id="IPR029058">
    <property type="entry name" value="AB_hydrolase_fold"/>
</dbReference>
<dbReference type="Gene3D" id="3.40.50.1820">
    <property type="entry name" value="alpha/beta hydrolase"/>
    <property type="match status" value="1"/>
</dbReference>
<dbReference type="PRINTS" id="PR00111">
    <property type="entry name" value="ABHYDROLASE"/>
</dbReference>
<feature type="domain" description="AB hydrolase-1" evidence="2">
    <location>
        <begin position="49"/>
        <end position="289"/>
    </location>
</feature>
<dbReference type="GO" id="GO:0016020">
    <property type="term" value="C:membrane"/>
    <property type="evidence" value="ECO:0007669"/>
    <property type="project" value="TreeGrafter"/>
</dbReference>
<sequence>MDRNDSRPGLPTQRRSAARLRAVPSHEPAVSFRVIHGYRRAYRIAGSGPALLLLHGIGDNSSTWHDVIPRLAATHTVIAPDMLGHGLSDKPRADYSIAAFANGIRDLLSVLDIDSVTLVGHSLGGGVAMQFTYQYPELVDRLVLVCTGGITREVNPLLRMASLPGFARAVRLMRLPGVAPAVHAAATAARPFTHHLHDADDLMRIVSSLPDAENRTAFVRTLRSVIDIRGQVVTGLDRCYLAEAMPVQIIWGEHDSVVPVSHAPLAHAAMPNSRLEIFGNSAHFPFRDDPERFITVVEDFIASTAPHEFDHARWRRLLMDGMSDRALKGNDWTRSAVLDAMGSAERSAT</sequence>
<protein>
    <submittedName>
        <fullName evidence="3">Alpha/beta hydrolase</fullName>
    </submittedName>
</protein>
<proteinExistence type="predicted"/>
<comment type="caution">
    <text evidence="3">The sequence shown here is derived from an EMBL/GenBank/DDBJ whole genome shotgun (WGS) entry which is preliminary data.</text>
</comment>
<dbReference type="Proteomes" id="UP000642993">
    <property type="component" value="Unassembled WGS sequence"/>
</dbReference>
<keyword evidence="3" id="KW-0378">Hydrolase</keyword>
<dbReference type="EMBL" id="JACYWE010000001">
    <property type="protein sequence ID" value="MBD8505388.1"/>
    <property type="molecule type" value="Genomic_DNA"/>
</dbReference>
<dbReference type="InterPro" id="IPR050266">
    <property type="entry name" value="AB_hydrolase_sf"/>
</dbReference>
<organism evidence="3 4">
    <name type="scientific">Lolliginicoccus lacisalsi</name>
    <dbReference type="NCBI Taxonomy" id="2742202"/>
    <lineage>
        <taxon>Bacteria</taxon>
        <taxon>Bacillati</taxon>
        <taxon>Actinomycetota</taxon>
        <taxon>Actinomycetes</taxon>
        <taxon>Mycobacteriales</taxon>
        <taxon>Hoyosellaceae</taxon>
        <taxon>Lolliginicoccus</taxon>
    </lineage>
</organism>
<evidence type="ECO:0000259" key="2">
    <source>
        <dbReference type="Pfam" id="PF00561"/>
    </source>
</evidence>
<dbReference type="AlphaFoldDB" id="A0A927J9X1"/>
<keyword evidence="4" id="KW-1185">Reference proteome</keyword>
<evidence type="ECO:0000313" key="3">
    <source>
        <dbReference type="EMBL" id="MBD8505388.1"/>
    </source>
</evidence>
<evidence type="ECO:0000256" key="1">
    <source>
        <dbReference type="SAM" id="MobiDB-lite"/>
    </source>
</evidence>
<reference evidence="3" key="1">
    <citation type="submission" date="2020-09" db="EMBL/GenBank/DDBJ databases">
        <title>Hoyosella lacisalsi sp. nov., a halotolerant actinobacterium isolated from soil of Lake Gudzhirganskoe.</title>
        <authorList>
            <person name="Yang Q."/>
            <person name="Guo P.Y."/>
            <person name="Liu S.W."/>
            <person name="Li F.N."/>
            <person name="Sun C.H."/>
        </authorList>
    </citation>
    <scope>NUCLEOTIDE SEQUENCE</scope>
    <source>
        <strain evidence="3">G463</strain>
    </source>
</reference>
<dbReference type="SUPFAM" id="SSF53474">
    <property type="entry name" value="alpha/beta-Hydrolases"/>
    <property type="match status" value="1"/>
</dbReference>
<feature type="region of interest" description="Disordered" evidence="1">
    <location>
        <begin position="1"/>
        <end position="21"/>
    </location>
</feature>
<dbReference type="GO" id="GO:0016787">
    <property type="term" value="F:hydrolase activity"/>
    <property type="evidence" value="ECO:0007669"/>
    <property type="project" value="UniProtKB-KW"/>
</dbReference>
<dbReference type="RefSeq" id="WP_192037831.1">
    <property type="nucleotide sequence ID" value="NZ_JACYWE010000001.1"/>
</dbReference>
<dbReference type="PANTHER" id="PTHR43798">
    <property type="entry name" value="MONOACYLGLYCEROL LIPASE"/>
    <property type="match status" value="1"/>
</dbReference>
<dbReference type="PANTHER" id="PTHR43798:SF33">
    <property type="entry name" value="HYDROLASE, PUTATIVE (AFU_ORTHOLOGUE AFUA_2G14860)-RELATED"/>
    <property type="match status" value="1"/>
</dbReference>
<evidence type="ECO:0000313" key="4">
    <source>
        <dbReference type="Proteomes" id="UP000642993"/>
    </source>
</evidence>
<dbReference type="InterPro" id="IPR000073">
    <property type="entry name" value="AB_hydrolase_1"/>
</dbReference>
<dbReference type="Pfam" id="PF00561">
    <property type="entry name" value="Abhydrolase_1"/>
    <property type="match status" value="1"/>
</dbReference>